<accession>A0A2I0VZ20</accession>
<dbReference type="Proteomes" id="UP000233837">
    <property type="component" value="Unassembled WGS sequence"/>
</dbReference>
<name>A0A2I0VZ20_9ASPA</name>
<organism evidence="1 2">
    <name type="scientific">Dendrobium catenatum</name>
    <dbReference type="NCBI Taxonomy" id="906689"/>
    <lineage>
        <taxon>Eukaryota</taxon>
        <taxon>Viridiplantae</taxon>
        <taxon>Streptophyta</taxon>
        <taxon>Embryophyta</taxon>
        <taxon>Tracheophyta</taxon>
        <taxon>Spermatophyta</taxon>
        <taxon>Magnoliopsida</taxon>
        <taxon>Liliopsida</taxon>
        <taxon>Asparagales</taxon>
        <taxon>Orchidaceae</taxon>
        <taxon>Epidendroideae</taxon>
        <taxon>Malaxideae</taxon>
        <taxon>Dendrobiinae</taxon>
        <taxon>Dendrobium</taxon>
    </lineage>
</organism>
<dbReference type="EMBL" id="KZ503059">
    <property type="protein sequence ID" value="PKU68665.1"/>
    <property type="molecule type" value="Genomic_DNA"/>
</dbReference>
<reference evidence="1 2" key="2">
    <citation type="journal article" date="2017" name="Nature">
        <title>The Apostasia genome and the evolution of orchids.</title>
        <authorList>
            <person name="Zhang G.Q."/>
            <person name="Liu K.W."/>
            <person name="Li Z."/>
            <person name="Lohaus R."/>
            <person name="Hsiao Y.Y."/>
            <person name="Niu S.C."/>
            <person name="Wang J.Y."/>
            <person name="Lin Y.C."/>
            <person name="Xu Q."/>
            <person name="Chen L.J."/>
            <person name="Yoshida K."/>
            <person name="Fujiwara S."/>
            <person name="Wang Z.W."/>
            <person name="Zhang Y.Q."/>
            <person name="Mitsuda N."/>
            <person name="Wang M."/>
            <person name="Liu G.H."/>
            <person name="Pecoraro L."/>
            <person name="Huang H.X."/>
            <person name="Xiao X.J."/>
            <person name="Lin M."/>
            <person name="Wu X.Y."/>
            <person name="Wu W.L."/>
            <person name="Chen Y.Y."/>
            <person name="Chang S.B."/>
            <person name="Sakamoto S."/>
            <person name="Ohme-Takagi M."/>
            <person name="Yagi M."/>
            <person name="Zeng S.J."/>
            <person name="Shen C.Y."/>
            <person name="Yeh C.M."/>
            <person name="Luo Y.B."/>
            <person name="Tsai W.C."/>
            <person name="Van de Peer Y."/>
            <person name="Liu Z.J."/>
        </authorList>
    </citation>
    <scope>NUCLEOTIDE SEQUENCE [LARGE SCALE GENOMIC DNA]</scope>
    <source>
        <tissue evidence="1">The whole plant</tissue>
    </source>
</reference>
<gene>
    <name evidence="1" type="ORF">MA16_Dca024959</name>
</gene>
<evidence type="ECO:0000313" key="1">
    <source>
        <dbReference type="EMBL" id="PKU68665.1"/>
    </source>
</evidence>
<keyword evidence="2" id="KW-1185">Reference proteome</keyword>
<dbReference type="AlphaFoldDB" id="A0A2I0VZ20"/>
<proteinExistence type="predicted"/>
<reference evidence="1 2" key="1">
    <citation type="journal article" date="2016" name="Sci. Rep.">
        <title>The Dendrobium catenatum Lindl. genome sequence provides insights into polysaccharide synthase, floral development and adaptive evolution.</title>
        <authorList>
            <person name="Zhang G.Q."/>
            <person name="Xu Q."/>
            <person name="Bian C."/>
            <person name="Tsai W.C."/>
            <person name="Yeh C.M."/>
            <person name="Liu K.W."/>
            <person name="Yoshida K."/>
            <person name="Zhang L.S."/>
            <person name="Chang S.B."/>
            <person name="Chen F."/>
            <person name="Shi Y."/>
            <person name="Su Y.Y."/>
            <person name="Zhang Y.Q."/>
            <person name="Chen L.J."/>
            <person name="Yin Y."/>
            <person name="Lin M."/>
            <person name="Huang H."/>
            <person name="Deng H."/>
            <person name="Wang Z.W."/>
            <person name="Zhu S.L."/>
            <person name="Zhao X."/>
            <person name="Deng C."/>
            <person name="Niu S.C."/>
            <person name="Huang J."/>
            <person name="Wang M."/>
            <person name="Liu G.H."/>
            <person name="Yang H.J."/>
            <person name="Xiao X.J."/>
            <person name="Hsiao Y.Y."/>
            <person name="Wu W.L."/>
            <person name="Chen Y.Y."/>
            <person name="Mitsuda N."/>
            <person name="Ohme-Takagi M."/>
            <person name="Luo Y.B."/>
            <person name="Van de Peer Y."/>
            <person name="Liu Z.J."/>
        </authorList>
    </citation>
    <scope>NUCLEOTIDE SEQUENCE [LARGE SCALE GENOMIC DNA]</scope>
    <source>
        <tissue evidence="1">The whole plant</tissue>
    </source>
</reference>
<protein>
    <submittedName>
        <fullName evidence="1">Uncharacterized protein</fullName>
    </submittedName>
</protein>
<evidence type="ECO:0000313" key="2">
    <source>
        <dbReference type="Proteomes" id="UP000233837"/>
    </source>
</evidence>
<sequence length="239" mass="28604">MDEFQGLRVRHLSRLVSDHCPILCSIFAETKINYSPWFRFEDVWVNYPKARQLVMDKWNDGDHGSEAVQLQRKYSRTLKALFFWSRNKFKMINKQKDELDSEIQKLQELDREPGGLSEAQKEKLRFNVHLFNSTLARILMWWKQRAKVRWVEEGDGNTGFFHSMTSAQRRSKRIESIKREDGSEATEPGEITDIFFQFFNQKWKGQELWSRGGRLSMATREILISFPGYWMEMCRRKKF</sequence>